<dbReference type="InterPro" id="IPR036388">
    <property type="entry name" value="WH-like_DNA-bd_sf"/>
</dbReference>
<gene>
    <name evidence="2" type="ORF">FRZ00_34460</name>
</gene>
<feature type="region of interest" description="Disordered" evidence="1">
    <location>
        <begin position="64"/>
        <end position="112"/>
    </location>
</feature>
<evidence type="ECO:0000313" key="2">
    <source>
        <dbReference type="EMBL" id="KAB7832690.1"/>
    </source>
</evidence>
<evidence type="ECO:0000256" key="1">
    <source>
        <dbReference type="SAM" id="MobiDB-lite"/>
    </source>
</evidence>
<dbReference type="OrthoDB" id="7945987at2"/>
<dbReference type="RefSeq" id="WP_152266253.1">
    <property type="nucleotide sequence ID" value="NZ_VOKX01000143.1"/>
</dbReference>
<dbReference type="Proteomes" id="UP000327000">
    <property type="component" value="Unassembled WGS sequence"/>
</dbReference>
<protein>
    <submittedName>
        <fullName evidence="2">Helix-turn-helix transcriptional regulator</fullName>
    </submittedName>
</protein>
<feature type="compositionally biased region" description="Basic and acidic residues" evidence="1">
    <location>
        <begin position="101"/>
        <end position="110"/>
    </location>
</feature>
<sequence length="211" mass="23004">MGPSPARAPRSLPDHPVRIALLDLLAESGTLTSTEAAARLGHSSGLCSFHLRQLARHGLIEEVPHQGGGRARPWRLRWGSPAPSVPAAPDTAPSDHASSTRSREIEREAPESFPALARDLEDESYRQWLTHRHQAPAEWQRDDAFSAVLHLTPAEAAELTASVRRLFAAYRDRERDPAARPRDAVTVAVVNRLFPLVGGAFPVADGDTEAE</sequence>
<dbReference type="CDD" id="cd00090">
    <property type="entry name" value="HTH_ARSR"/>
    <property type="match status" value="1"/>
</dbReference>
<name>A0A5N5VYJ8_STRMB</name>
<comment type="caution">
    <text evidence="2">The sequence shown here is derived from an EMBL/GenBank/DDBJ whole genome shotgun (WGS) entry which is preliminary data.</text>
</comment>
<dbReference type="Pfam" id="PF12840">
    <property type="entry name" value="HTH_20"/>
    <property type="match status" value="1"/>
</dbReference>
<dbReference type="SUPFAM" id="SSF46785">
    <property type="entry name" value="Winged helix' DNA-binding domain"/>
    <property type="match status" value="1"/>
</dbReference>
<accession>A0A5N5VYJ8</accession>
<dbReference type="AlphaFoldDB" id="A0A5N5VYJ8"/>
<keyword evidence="3" id="KW-1185">Reference proteome</keyword>
<dbReference type="InterPro" id="IPR036390">
    <property type="entry name" value="WH_DNA-bd_sf"/>
</dbReference>
<reference evidence="2 3" key="1">
    <citation type="journal article" date="2019" name="Microb. Cell Fact.">
        <title>Exploring novel herbicidin analogues by transcriptional regulator overexpression and MS/MS molecular networking.</title>
        <authorList>
            <person name="Shi Y."/>
            <person name="Gu R."/>
            <person name="Li Y."/>
            <person name="Wang X."/>
            <person name="Ren W."/>
            <person name="Li X."/>
            <person name="Wang L."/>
            <person name="Xie Y."/>
            <person name="Hong B."/>
        </authorList>
    </citation>
    <scope>NUCLEOTIDE SEQUENCE [LARGE SCALE GENOMIC DNA]</scope>
    <source>
        <strain evidence="2 3">US-43</strain>
    </source>
</reference>
<proteinExistence type="predicted"/>
<dbReference type="InterPro" id="IPR011991">
    <property type="entry name" value="ArsR-like_HTH"/>
</dbReference>
<evidence type="ECO:0000313" key="3">
    <source>
        <dbReference type="Proteomes" id="UP000327000"/>
    </source>
</evidence>
<dbReference type="Gene3D" id="1.10.10.10">
    <property type="entry name" value="Winged helix-like DNA-binding domain superfamily/Winged helix DNA-binding domain"/>
    <property type="match status" value="1"/>
</dbReference>
<dbReference type="EMBL" id="VOKX01000143">
    <property type="protein sequence ID" value="KAB7832690.1"/>
    <property type="molecule type" value="Genomic_DNA"/>
</dbReference>
<organism evidence="2 3">
    <name type="scientific">Streptomyces mobaraensis</name>
    <name type="common">Streptoverticillium mobaraense</name>
    <dbReference type="NCBI Taxonomy" id="35621"/>
    <lineage>
        <taxon>Bacteria</taxon>
        <taxon>Bacillati</taxon>
        <taxon>Actinomycetota</taxon>
        <taxon>Actinomycetes</taxon>
        <taxon>Kitasatosporales</taxon>
        <taxon>Streptomycetaceae</taxon>
        <taxon>Streptomyces</taxon>
    </lineage>
</organism>